<evidence type="ECO:0000256" key="9">
    <source>
        <dbReference type="SAM" id="MobiDB-lite"/>
    </source>
</evidence>
<proteinExistence type="inferred from homology"/>
<keyword evidence="12" id="KW-1185">Reference proteome</keyword>
<feature type="compositionally biased region" description="Low complexity" evidence="9">
    <location>
        <begin position="30"/>
        <end position="39"/>
    </location>
</feature>
<dbReference type="PANTHER" id="PTHR40621:SF11">
    <property type="entry name" value="TRANSCRIPTION FACTOR KAPC-RELATED"/>
    <property type="match status" value="1"/>
</dbReference>
<dbReference type="InterPro" id="IPR004827">
    <property type="entry name" value="bZIP"/>
</dbReference>
<dbReference type="PROSITE" id="PS00036">
    <property type="entry name" value="BZIP_BASIC"/>
    <property type="match status" value="1"/>
</dbReference>
<dbReference type="CDD" id="cd14688">
    <property type="entry name" value="bZIP_YAP"/>
    <property type="match status" value="1"/>
</dbReference>
<protein>
    <recommendedName>
        <fullName evidence="8">Putative transcription factor kapC</fullName>
    </recommendedName>
</protein>
<dbReference type="InterPro" id="IPR046347">
    <property type="entry name" value="bZIP_sf"/>
</dbReference>
<organism evidence="11 12">
    <name type="scientific">Phlyctema vagabunda</name>
    <dbReference type="NCBI Taxonomy" id="108571"/>
    <lineage>
        <taxon>Eukaryota</taxon>
        <taxon>Fungi</taxon>
        <taxon>Dikarya</taxon>
        <taxon>Ascomycota</taxon>
        <taxon>Pezizomycotina</taxon>
        <taxon>Leotiomycetes</taxon>
        <taxon>Helotiales</taxon>
        <taxon>Dermateaceae</taxon>
        <taxon>Phlyctema</taxon>
    </lineage>
</organism>
<accession>A0ABR4PGM6</accession>
<dbReference type="SMART" id="SM00338">
    <property type="entry name" value="BRLZ"/>
    <property type="match status" value="1"/>
</dbReference>
<evidence type="ECO:0000313" key="11">
    <source>
        <dbReference type="EMBL" id="KAL3422491.1"/>
    </source>
</evidence>
<dbReference type="Gene3D" id="1.20.5.170">
    <property type="match status" value="1"/>
</dbReference>
<feature type="region of interest" description="Disordered" evidence="9">
    <location>
        <begin position="1"/>
        <end position="44"/>
    </location>
</feature>
<feature type="domain" description="BZIP" evidence="10">
    <location>
        <begin position="113"/>
        <end position="171"/>
    </location>
</feature>
<keyword evidence="7" id="KW-0539">Nucleus</keyword>
<comment type="caution">
    <text evidence="11">The sequence shown here is derived from an EMBL/GenBank/DDBJ whole genome shotgun (WGS) entry which is preliminary data.</text>
</comment>
<evidence type="ECO:0000259" key="10">
    <source>
        <dbReference type="PROSITE" id="PS50217"/>
    </source>
</evidence>
<keyword evidence="4" id="KW-0805">Transcription regulation</keyword>
<sequence length="223" mass="26123">MSAAPYHDIPLESNSYFHHNEGTPGLYDGSTSSDSSASSPLNTQSYDQMYGNAYTQYPQYPAFPYQYPMEDLVPARLIPVELDIEGLYEDHDRRRKRQLNGNEKPVSPHVHSRRRAQNRASQRAFRDRKEKHMRELELKLNELQGRHDDLTRSYESLQSEYSNVKTELDRLRKDNTHEEPSSSQEESQIDNVWDSSRDEMLDPMLFDVSAFCYDQDDDDQHKI</sequence>
<feature type="compositionally biased region" description="Basic and acidic residues" evidence="9">
    <location>
        <begin position="166"/>
        <end position="180"/>
    </location>
</feature>
<dbReference type="PROSITE" id="PS50217">
    <property type="entry name" value="BZIP"/>
    <property type="match status" value="1"/>
</dbReference>
<name>A0ABR4PGM6_9HELO</name>
<evidence type="ECO:0000256" key="2">
    <source>
        <dbReference type="ARBA" id="ARBA00004123"/>
    </source>
</evidence>
<feature type="compositionally biased region" description="Polar residues" evidence="9">
    <location>
        <begin position="154"/>
        <end position="165"/>
    </location>
</feature>
<gene>
    <name evidence="11" type="ORF">PVAG01_06647</name>
</gene>
<comment type="subcellular location">
    <subcellularLocation>
        <location evidence="2">Nucleus</location>
    </subcellularLocation>
</comment>
<evidence type="ECO:0000256" key="4">
    <source>
        <dbReference type="ARBA" id="ARBA00023015"/>
    </source>
</evidence>
<feature type="region of interest" description="Disordered" evidence="9">
    <location>
        <begin position="93"/>
        <end position="131"/>
    </location>
</feature>
<evidence type="ECO:0000256" key="6">
    <source>
        <dbReference type="ARBA" id="ARBA00023163"/>
    </source>
</evidence>
<evidence type="ECO:0000256" key="5">
    <source>
        <dbReference type="ARBA" id="ARBA00023125"/>
    </source>
</evidence>
<dbReference type="SUPFAM" id="SSF57959">
    <property type="entry name" value="Leucine zipper domain"/>
    <property type="match status" value="1"/>
</dbReference>
<evidence type="ECO:0000256" key="8">
    <source>
        <dbReference type="ARBA" id="ARBA00044067"/>
    </source>
</evidence>
<comment type="similarity">
    <text evidence="3">Belongs to the bZIP family.</text>
</comment>
<dbReference type="PANTHER" id="PTHR40621">
    <property type="entry name" value="TRANSCRIPTION FACTOR KAPC-RELATED"/>
    <property type="match status" value="1"/>
</dbReference>
<evidence type="ECO:0000256" key="7">
    <source>
        <dbReference type="ARBA" id="ARBA00023242"/>
    </source>
</evidence>
<dbReference type="Proteomes" id="UP001629113">
    <property type="component" value="Unassembled WGS sequence"/>
</dbReference>
<reference evidence="11 12" key="1">
    <citation type="submission" date="2024-06" db="EMBL/GenBank/DDBJ databases">
        <title>Complete genome of Phlyctema vagabunda strain 19-DSS-EL-015.</title>
        <authorList>
            <person name="Fiorenzani C."/>
        </authorList>
    </citation>
    <scope>NUCLEOTIDE SEQUENCE [LARGE SCALE GENOMIC DNA]</scope>
    <source>
        <strain evidence="11 12">19-DSS-EL-015</strain>
    </source>
</reference>
<evidence type="ECO:0000313" key="12">
    <source>
        <dbReference type="Proteomes" id="UP001629113"/>
    </source>
</evidence>
<keyword evidence="5" id="KW-0238">DNA-binding</keyword>
<keyword evidence="6" id="KW-0804">Transcription</keyword>
<feature type="region of interest" description="Disordered" evidence="9">
    <location>
        <begin position="154"/>
        <end position="196"/>
    </location>
</feature>
<comment type="function">
    <text evidence="1">Putative transcription factor.</text>
</comment>
<dbReference type="InterPro" id="IPR050936">
    <property type="entry name" value="AP-1-like"/>
</dbReference>
<dbReference type="Pfam" id="PF00170">
    <property type="entry name" value="bZIP_1"/>
    <property type="match status" value="1"/>
</dbReference>
<dbReference type="EMBL" id="JBFCZG010000005">
    <property type="protein sequence ID" value="KAL3422491.1"/>
    <property type="molecule type" value="Genomic_DNA"/>
</dbReference>
<evidence type="ECO:0000256" key="3">
    <source>
        <dbReference type="ARBA" id="ARBA00007163"/>
    </source>
</evidence>
<evidence type="ECO:0000256" key="1">
    <source>
        <dbReference type="ARBA" id="ARBA00004049"/>
    </source>
</evidence>